<evidence type="ECO:0000313" key="2">
    <source>
        <dbReference type="Proteomes" id="UP000019487"/>
    </source>
</evidence>
<evidence type="ECO:0008006" key="3">
    <source>
        <dbReference type="Google" id="ProtNLM"/>
    </source>
</evidence>
<gene>
    <name evidence="1" type="ORF">SBOR_1806</name>
</gene>
<accession>W9CM12</accession>
<dbReference type="EMBL" id="AYSA01000068">
    <property type="protein sequence ID" value="ESZ97797.1"/>
    <property type="molecule type" value="Genomic_DNA"/>
</dbReference>
<dbReference type="PANTHER" id="PTHR10039:SF11">
    <property type="entry name" value="NACHT DOMAIN PROTEIN (AFU_ORTHOLOGUE AFUA_1G01490)"/>
    <property type="match status" value="1"/>
</dbReference>
<name>W9CM12_SCLBF</name>
<protein>
    <recommendedName>
        <fullName evidence="3">AAA+ ATPase domain-containing protein</fullName>
    </recommendedName>
</protein>
<comment type="caution">
    <text evidence="1">The sequence shown here is derived from an EMBL/GenBank/DDBJ whole genome shotgun (WGS) entry which is preliminary data.</text>
</comment>
<reference evidence="1 2" key="1">
    <citation type="journal article" date="2014" name="Genome Announc.">
        <title>Draft genome sequence of Sclerotinia borealis, a psychrophilic plant pathogenic fungus.</title>
        <authorList>
            <person name="Mardanov A.V."/>
            <person name="Beletsky A.V."/>
            <person name="Kadnikov V.V."/>
            <person name="Ignatov A.N."/>
            <person name="Ravin N.V."/>
        </authorList>
    </citation>
    <scope>NUCLEOTIDE SEQUENCE [LARGE SCALE GENOMIC DNA]</scope>
    <source>
        <strain evidence="2">F-4157</strain>
    </source>
</reference>
<dbReference type="OrthoDB" id="2546325at2759"/>
<evidence type="ECO:0000313" key="1">
    <source>
        <dbReference type="EMBL" id="ESZ97797.1"/>
    </source>
</evidence>
<dbReference type="PANTHER" id="PTHR10039">
    <property type="entry name" value="AMELOGENIN"/>
    <property type="match status" value="1"/>
</dbReference>
<dbReference type="HOGENOM" id="CLU_000739_1_1_1"/>
<dbReference type="Proteomes" id="UP000019487">
    <property type="component" value="Unassembled WGS sequence"/>
</dbReference>
<keyword evidence="2" id="KW-1185">Reference proteome</keyword>
<dbReference type="Gene3D" id="1.25.40.10">
    <property type="entry name" value="Tetratricopeptide repeat domain"/>
    <property type="match status" value="1"/>
</dbReference>
<proteinExistence type="predicted"/>
<dbReference type="STRING" id="1432307.W9CM12"/>
<organism evidence="1 2">
    <name type="scientific">Sclerotinia borealis (strain F-4128)</name>
    <dbReference type="NCBI Taxonomy" id="1432307"/>
    <lineage>
        <taxon>Eukaryota</taxon>
        <taxon>Fungi</taxon>
        <taxon>Dikarya</taxon>
        <taxon>Ascomycota</taxon>
        <taxon>Pezizomycotina</taxon>
        <taxon>Leotiomycetes</taxon>
        <taxon>Helotiales</taxon>
        <taxon>Sclerotiniaceae</taxon>
        <taxon>Sclerotinia</taxon>
    </lineage>
</organism>
<dbReference type="InterPro" id="IPR011990">
    <property type="entry name" value="TPR-like_helical_dom_sf"/>
</dbReference>
<sequence length="1889" mass="215591">MAPSAIHNGATSPLKHRQLSNGHHLQKTNGYHDIMPSPSFDQRSMNGSDYFQTPLLLDTAQKIIKMYRSELGQSSEKFLQSCKSVEGFFDFVATIRLSQMPHHGSRWDKILKWAEFFTGQVSTYSEEVASFTTQSEQVTKIIYASCKILLEMDPKFVPVLEKIFGVLYNCSITLGFLVRHHELLHTIEELQTILVACYADLLKLVTEVTIYYTRRQHDPVFSIRTFDELFGKSIDEFFLHSDRFVDKIWSTRLERLAEPGGTSNTKVEDSLWAALGQSLRTDRGQTIVIDGFDQVYGGESNGFVLLERLRAVASKHQNTKCIIFSRPLTKPISGDCSQFSITAQHTTQDVQYFIESLLSSPMNLGHKDFSLITSKLVQAANGSFVWTQNAIAILKKEPTPESTIKRLDSLPKDLGQLLDITLSSIDLKDRDTKSVLAWLLASERPLLIGEVKQLLEIDTASCQHVPRATRVEDIISTSVGPLINMNDGFVRFSHDIVKQNILHRSTLVVDFKNTGAFPFHVKEAHYDLTLRSLAYIKATLTSRSAQLTLGTMPEENLDELFKKHDFIQYASRYWIMHFAVSPMNEGTQHKVTSGFKTCFSDSILLSLIEGSCWENQYPLQDSLAGLQLALSIRKSVLGETSESVLQTLLNVARLGHINSSSNVEYYYDAWKLAEVLHIPSIAFKCAQQYIEITSSVTFTSKTDFVTRKIELLEYVINVQRSTNSTHEETITYAQTFVEIYITIGETIKLFEWQRYIYELNVAIYGHSASQTIKSLEIVSRTSTEITKVETRTSTLQQEYEVSLRRTNAADSRRVELSWAMIEKFEQEKNVVKTEEVLINLWQSLTTLTHTYDVSIQEKKIEVALRYVEFLRREQRTAEAESILRGIHIDLEHSDIQSTTLIKHTKTVGEQLQSIGSVAAARLVFGNLWEYYVRTGRQESTEAKSVSNSLTQITETKTEETTWDVTTVREVFERTIVNKTTKTIDTATISQATSLCATYYSEQRWSEVIQVTNSTLLRIWPSFSGDNVNVPLPSNFTADILELLNRLAFAYFKLRQFELAEITYRKTFYAVMATPTTPDELLESISKTLIDLYESHSMTAKLIIIYRDLYHEIEKRHGKTHTWTIKTLYLLGDLSIQIYNITEAETAYRTIHINLGKENTEVCHKNSIQAALALCVIYEQQRQYVPAQKICSSLWQMLVKHGKEHDIKPDFAEDLYQRYARVIRQASETHHDLLRELAVDFRKACVTFYGVHHEVTIKATLQLAELDEDSEQYREEAIYMYEDAESKAHEAPKGKITETTLTAVLAAKKRLPHLYSISKLYTSTKAITLYKQEFSRFQTEKGYAHRDTLLWLGHLTKALAKQDKAEAISEAQQTLQASILEVLKTEKNSQILSDSAVTFATLYKNAGLESEALRLIKQLRSQAVFAHSDLKFGPKIKLESYTWVFLIAFESTVTGRKELYSSIMADLFMEVFLYQMYQRSITQKMFFATVLSYASRLLTFLGDVEDDAGLEIADKSKNLGSHILREFLHIVLVNLNEGEAEIYILRAGLDAISVYMSKGKFAEAQELAEYVDRFQKFYGGYDTLAKIDMGLRLALVLTGNKTKPISDAQLRASSVALSGSIIKQIIQRFRTGKLQIVDLPIEQLNSACALLGEIQDLEALEWLLAQLWNSRHSQPSWSSSTIVHIGRLLFETQFSSNHQEQAINLLEDMCYNVRRVWGPLDPTTLEMQNLLSAFYTSSPTPNLTKAMRIHEDILRSIVSDAGDELPRYEVCGIAMAQLELLNRVYWRKGSWDKDVNVYVDLWHQIEQELENEQTWKETVKGVISIDKWPVKKGEKGEKDDGVGVWKRPASFEFMKAEEGKRQHSNMLRKSSSIWGFSGHSHSHERERRSV</sequence>